<dbReference type="EMBL" id="JNVM01000022">
    <property type="protein sequence ID" value="KEQ23454.1"/>
    <property type="molecule type" value="Genomic_DNA"/>
</dbReference>
<evidence type="ECO:0000313" key="1">
    <source>
        <dbReference type="EMBL" id="KEQ23454.1"/>
    </source>
</evidence>
<evidence type="ECO:0000313" key="2">
    <source>
        <dbReference type="Proteomes" id="UP000028123"/>
    </source>
</evidence>
<dbReference type="RefSeq" id="WP_036688699.1">
    <property type="nucleotide sequence ID" value="NZ_JNVM01000022.1"/>
</dbReference>
<dbReference type="eggNOG" id="COG0189">
    <property type="taxonomic scope" value="Bacteria"/>
</dbReference>
<dbReference type="Proteomes" id="UP000028123">
    <property type="component" value="Unassembled WGS sequence"/>
</dbReference>
<dbReference type="GO" id="GO:0009432">
    <property type="term" value="P:SOS response"/>
    <property type="evidence" value="ECO:0007669"/>
    <property type="project" value="TreeGrafter"/>
</dbReference>
<gene>
    <name evidence="1" type="ORF">ET33_16680</name>
</gene>
<dbReference type="SUPFAM" id="SSF56059">
    <property type="entry name" value="Glutathione synthetase ATP-binding domain-like"/>
    <property type="match status" value="1"/>
</dbReference>
<dbReference type="OrthoDB" id="9789963at2"/>
<dbReference type="InterPro" id="IPR047778">
    <property type="entry name" value="STM4014-like"/>
</dbReference>
<comment type="caution">
    <text evidence="1">The sequence shown here is derived from an EMBL/GenBank/DDBJ whole genome shotgun (WGS) entry which is preliminary data.</text>
</comment>
<dbReference type="NCBIfam" id="NF038074">
    <property type="entry name" value="fam_STM4014"/>
    <property type="match status" value="1"/>
</dbReference>
<dbReference type="GO" id="GO:0018169">
    <property type="term" value="F:ribosomal S6-glutamic acid ligase activity"/>
    <property type="evidence" value="ECO:0007669"/>
    <property type="project" value="TreeGrafter"/>
</dbReference>
<keyword evidence="2" id="KW-1185">Reference proteome</keyword>
<organism evidence="1 2">
    <name type="scientific">Paenibacillus tyrfis</name>
    <dbReference type="NCBI Taxonomy" id="1501230"/>
    <lineage>
        <taxon>Bacteria</taxon>
        <taxon>Bacillati</taxon>
        <taxon>Bacillota</taxon>
        <taxon>Bacilli</taxon>
        <taxon>Bacillales</taxon>
        <taxon>Paenibacillaceae</taxon>
        <taxon>Paenibacillus</taxon>
    </lineage>
</organism>
<dbReference type="PANTHER" id="PTHR21621:SF0">
    <property type="entry name" value="BETA-CITRYLGLUTAMATE SYNTHASE B-RELATED"/>
    <property type="match status" value="1"/>
</dbReference>
<reference evidence="1 2" key="1">
    <citation type="submission" date="2014-06" db="EMBL/GenBank/DDBJ databases">
        <title>Draft genome sequence of Paenibacillus sp. MSt1.</title>
        <authorList>
            <person name="Aw Y.K."/>
            <person name="Ong K.S."/>
            <person name="Gan H.M."/>
            <person name="Lee S.M."/>
        </authorList>
    </citation>
    <scope>NUCLEOTIDE SEQUENCE [LARGE SCALE GENOMIC DNA]</scope>
    <source>
        <strain evidence="1 2">MSt1</strain>
    </source>
</reference>
<protein>
    <recommendedName>
        <fullName evidence="3">ATP-grasp domain-containing protein</fullName>
    </recommendedName>
</protein>
<name>A0A081NYD1_9BACL</name>
<dbReference type="GO" id="GO:0005737">
    <property type="term" value="C:cytoplasm"/>
    <property type="evidence" value="ECO:0007669"/>
    <property type="project" value="TreeGrafter"/>
</dbReference>
<accession>A0A081NYD1</accession>
<evidence type="ECO:0008006" key="3">
    <source>
        <dbReference type="Google" id="ProtNLM"/>
    </source>
</evidence>
<dbReference type="AlphaFoldDB" id="A0A081NYD1"/>
<dbReference type="PANTHER" id="PTHR21621">
    <property type="entry name" value="RIBOSOMAL PROTEIN S6 MODIFICATION PROTEIN"/>
    <property type="match status" value="1"/>
</dbReference>
<sequence>MTRPLIVVGNPGNRRTTMLQEARRRLGMPPARIVPYLDLLQGRVRWREITGGEPVLVRLDSPGEHFPVERELIALGAADGGQADELFPLPEFLPMPVISAQAARNLPDQPGRIYYPSQWFRGFCRMLSGLRADLAETAPEARWTNDPQEIAVMFDKRRCHRLLSSQGVRVPPAPGEAGSIRGYEQLREAMERTGMRRVFVKLAFGSSASGVLAYQINPSTGAELADTTIGFERHGYERVYYNSRRIRRYRERPIIREIINWLGAQGMHVEQWVQKASHDGRAFDIRQLVVGGEACHRIARLSRTPITNLHLRNERAGLEELGLSAATVQAVAEAGEQVASLFPRSAVAGIDVLLAKGALRPYIVDINPFGDLLLNVHYEGMDTYEWQMTRMLKDE</sequence>
<proteinExistence type="predicted"/>